<comment type="subcellular location">
    <subcellularLocation>
        <location evidence="1">Membrane</location>
        <topology evidence="1">Multi-pass membrane protein</topology>
    </subcellularLocation>
</comment>
<comment type="caution">
    <text evidence="17">The sequence shown here is derived from an EMBL/GenBank/DDBJ whole genome shotgun (WGS) entry which is preliminary data.</text>
</comment>
<evidence type="ECO:0000256" key="7">
    <source>
        <dbReference type="ARBA" id="ARBA00022737"/>
    </source>
</evidence>
<keyword evidence="8" id="KW-0863">Zinc-finger</keyword>
<feature type="transmembrane region" description="Helical" evidence="15">
    <location>
        <begin position="478"/>
        <end position="504"/>
    </location>
</feature>
<dbReference type="CDD" id="cd16630">
    <property type="entry name" value="RING-HC_RBR_RNF216"/>
    <property type="match status" value="1"/>
</dbReference>
<evidence type="ECO:0000313" key="17">
    <source>
        <dbReference type="EMBL" id="ODH41443.1"/>
    </source>
</evidence>
<dbReference type="PANTHER" id="PTHR22770:SF42">
    <property type="entry name" value="FINGER PROTEIN (ZIN), PUTATIVE (AFU_ORTHOLOGUE AFUA_4G03910)-RELATED"/>
    <property type="match status" value="1"/>
</dbReference>
<evidence type="ECO:0000256" key="4">
    <source>
        <dbReference type="ARBA" id="ARBA00022679"/>
    </source>
</evidence>
<evidence type="ECO:0000256" key="6">
    <source>
        <dbReference type="ARBA" id="ARBA00022723"/>
    </source>
</evidence>
<dbReference type="Gene3D" id="1.20.120.1750">
    <property type="match status" value="1"/>
</dbReference>
<evidence type="ECO:0000256" key="3">
    <source>
        <dbReference type="ARBA" id="ARBA00010596"/>
    </source>
</evidence>
<keyword evidence="5 15" id="KW-0812">Transmembrane</keyword>
<dbReference type="VEuPathDB" id="FungiDB:PABG_07688"/>
<feature type="transmembrane region" description="Helical" evidence="15">
    <location>
        <begin position="1046"/>
        <end position="1064"/>
    </location>
</feature>
<keyword evidence="4" id="KW-0808">Transferase</keyword>
<dbReference type="CDD" id="cd14279">
    <property type="entry name" value="CUE"/>
    <property type="match status" value="1"/>
</dbReference>
<feature type="domain" description="RING-type" evidence="16">
    <location>
        <begin position="339"/>
        <end position="626"/>
    </location>
</feature>
<dbReference type="CDD" id="cd20353">
    <property type="entry name" value="Rcat_RBR_RNF216"/>
    <property type="match status" value="1"/>
</dbReference>
<proteinExistence type="inferred from homology"/>
<dbReference type="Pfam" id="PF26112">
    <property type="entry name" value="UBA_RNF216"/>
    <property type="match status" value="1"/>
</dbReference>
<dbReference type="EMBL" id="LZYO01000033">
    <property type="protein sequence ID" value="ODH41443.1"/>
    <property type="molecule type" value="Genomic_DNA"/>
</dbReference>
<evidence type="ECO:0000259" key="16">
    <source>
        <dbReference type="PROSITE" id="PS51873"/>
    </source>
</evidence>
<evidence type="ECO:0000256" key="2">
    <source>
        <dbReference type="ARBA" id="ARBA00004906"/>
    </source>
</evidence>
<evidence type="ECO:0000256" key="1">
    <source>
        <dbReference type="ARBA" id="ARBA00004141"/>
    </source>
</evidence>
<feature type="compositionally biased region" description="Basic and acidic residues" evidence="14">
    <location>
        <begin position="885"/>
        <end position="894"/>
    </location>
</feature>
<keyword evidence="6" id="KW-0479">Metal-binding</keyword>
<evidence type="ECO:0000256" key="12">
    <source>
        <dbReference type="ARBA" id="ARBA00023136"/>
    </source>
</evidence>
<protein>
    <recommendedName>
        <fullName evidence="16">RING-type domain-containing protein</fullName>
    </recommendedName>
</protein>
<dbReference type="VEuPathDB" id="FungiDB:PADG_01190"/>
<keyword evidence="11 15" id="KW-1133">Transmembrane helix</keyword>
<feature type="transmembrane region" description="Helical" evidence="15">
    <location>
        <begin position="1076"/>
        <end position="1101"/>
    </location>
</feature>
<keyword evidence="12 15" id="KW-0472">Membrane</keyword>
<dbReference type="InterPro" id="IPR044066">
    <property type="entry name" value="TRIAD_supradom"/>
</dbReference>
<evidence type="ECO:0000256" key="10">
    <source>
        <dbReference type="ARBA" id="ARBA00022833"/>
    </source>
</evidence>
<dbReference type="Pfam" id="PF26200">
    <property type="entry name" value="Rcat_RNF216"/>
    <property type="match status" value="2"/>
</dbReference>
<dbReference type="Pfam" id="PF26191">
    <property type="entry name" value="RING-HC_RBR_RNF216"/>
    <property type="match status" value="1"/>
</dbReference>
<dbReference type="VEuPathDB" id="FungiDB:PADG_01189"/>
<keyword evidence="13" id="KW-0175">Coiled coil</keyword>
<evidence type="ECO:0000256" key="8">
    <source>
        <dbReference type="ARBA" id="ARBA00022771"/>
    </source>
</evidence>
<dbReference type="SUPFAM" id="SSF57850">
    <property type="entry name" value="RING/U-box"/>
    <property type="match status" value="1"/>
</dbReference>
<feature type="coiled-coil region" evidence="13">
    <location>
        <begin position="308"/>
        <end position="342"/>
    </location>
</feature>
<feature type="region of interest" description="Disordered" evidence="14">
    <location>
        <begin position="880"/>
        <end position="932"/>
    </location>
</feature>
<evidence type="ECO:0000256" key="15">
    <source>
        <dbReference type="SAM" id="Phobius"/>
    </source>
</evidence>
<evidence type="ECO:0000256" key="5">
    <source>
        <dbReference type="ARBA" id="ARBA00022692"/>
    </source>
</evidence>
<dbReference type="GO" id="GO:0016020">
    <property type="term" value="C:membrane"/>
    <property type="evidence" value="ECO:0007669"/>
    <property type="project" value="UniProtKB-SubCell"/>
</dbReference>
<accession>A0A1D2JLM4</accession>
<sequence>MVLSLALSSFSSRTSPTQSKSTPSPSNDSPSSKFSSSSSSCSSFPQAQPSSPTPKETPASASAGPASSIDETLHVNPFSLATRTKSPSDPATSENIGEKQERDRRELNEALATLSQLFPDVKIEVFRELLVRFDGNSRLHVCVEQLLRHRAEWVKGRWNVPEQDAKAGPGAGTEETGRGAIAVNGNGDALGRRTRWIPHEELFQGEEYKAAVKATLSQEFRALSRSTIDAVLAEVNFSYTRSRPTLQELSRKSWRVTFGSIFPFKRKRDKDEHPLLIWQRLPDGELVPGLKETGCLELDRELYNTFLAPKLAQRKQDQEDKSQQLAEELNQAEAKAAEALYECACCLSDVTFEQIATCPVNFHIICFNCIQRTTHEALFGQGWGRSIFHEKSTLRCLAPVSEGTCEGALDPMIVKRAILAEKAGAETYQKFEDRLASESLLKSQLKLIRCPLCSYAEVDPVYHPTGKGFSWRFRRGNLFPTIITIIFLLDLIPILILPVLYYLVFSPSIISTILSTSLRNICLKTRAQRFTCSNPSCRSDSCINCRKPWQDPHQCHEPLLHSLRTTVEAARTAAIKRTCPRCGLSFVKSSGCNKLTCVCGYAMCYICRKALGPPLRIAGANHIPPARQQPARARHRWPARDQDNNNIENAPLGDHGLDGNLGNVTDDNENDYSDDDVNIANNAVPAEDEEPEGYKHFCEHFRLNPGSRCTECNKCDLYLTEDEEAVARRAGERAERQWRLRQGLLNSSSPTSAAPGTLPSDALAKLYGYSGRSGSGPGSTLYYSGYPGYTGGASGSRDGNWNLQLDELRHNLDHSAREAQGNALELRCSTRGVSEFLTAMMASRSGGGGGTGSTSTGSPFVIEHDDESVVDNDLLEEDESIEADDPLHNDHTTTTDRAPLTGNIGSNSSSSARPNITSSYLTSSIPGEDRRAPQNTIDETVWATLSRDLLAVWEKMRQVLWPKYLLGGMLTRGGGIGAAERGEATGFGNGRGGGIRGLVGRWPDADVVLQAGMSEGLRDWDLWGPLIFCLLLSMFLSMRAQGDQASLVFSGVFCIVWIGEAVVTMQIKLLGGNISFFQSVCIIGYTLFPLVIASILSAFGLPVIARIPVYLVLISWSLAAGGACVLSVKVGGTLKLALRTYEDGPDEGEMVCSDVR</sequence>
<dbReference type="GO" id="GO:0008270">
    <property type="term" value="F:zinc ion binding"/>
    <property type="evidence" value="ECO:0007669"/>
    <property type="project" value="UniProtKB-KW"/>
</dbReference>
<feature type="compositionally biased region" description="Polar residues" evidence="14">
    <location>
        <begin position="79"/>
        <end position="95"/>
    </location>
</feature>
<keyword evidence="10" id="KW-0862">Zinc</keyword>
<feature type="transmembrane region" description="Helical" evidence="15">
    <location>
        <begin position="1107"/>
        <end position="1128"/>
    </location>
</feature>
<evidence type="ECO:0000256" key="14">
    <source>
        <dbReference type="SAM" id="MobiDB-lite"/>
    </source>
</evidence>
<feature type="region of interest" description="Disordered" evidence="14">
    <location>
        <begin position="1"/>
        <end position="104"/>
    </location>
</feature>
<dbReference type="InterPro" id="IPR006977">
    <property type="entry name" value="Yip1_dom"/>
</dbReference>
<name>A0A1D2JLM4_PARBR</name>
<feature type="region of interest" description="Disordered" evidence="14">
    <location>
        <begin position="164"/>
        <end position="184"/>
    </location>
</feature>
<dbReference type="AlphaFoldDB" id="A0A1D2JLM4"/>
<feature type="compositionally biased region" description="Polar residues" evidence="14">
    <location>
        <begin position="903"/>
        <end position="925"/>
    </location>
</feature>
<evidence type="ECO:0000256" key="13">
    <source>
        <dbReference type="SAM" id="Coils"/>
    </source>
</evidence>
<comment type="pathway">
    <text evidence="2">Protein modification; protein ubiquitination.</text>
</comment>
<dbReference type="PROSITE" id="PS51873">
    <property type="entry name" value="TRIAD"/>
    <property type="match status" value="1"/>
</dbReference>
<dbReference type="InterPro" id="IPR047544">
    <property type="entry name" value="RING-HC_RBR_RNF216"/>
</dbReference>
<dbReference type="Proteomes" id="UP000242814">
    <property type="component" value="Unassembled WGS sequence"/>
</dbReference>
<dbReference type="InterPro" id="IPR058758">
    <property type="entry name" value="UBA_RNF216"/>
</dbReference>
<evidence type="ECO:0000256" key="11">
    <source>
        <dbReference type="ARBA" id="ARBA00022989"/>
    </source>
</evidence>
<feature type="compositionally biased region" description="Low complexity" evidence="14">
    <location>
        <begin position="1"/>
        <end position="68"/>
    </location>
</feature>
<dbReference type="GO" id="GO:0016740">
    <property type="term" value="F:transferase activity"/>
    <property type="evidence" value="ECO:0007669"/>
    <property type="project" value="UniProtKB-KW"/>
</dbReference>
<evidence type="ECO:0000256" key="9">
    <source>
        <dbReference type="ARBA" id="ARBA00022786"/>
    </source>
</evidence>
<organism evidence="17 18">
    <name type="scientific">Paracoccidioides brasiliensis</name>
    <dbReference type="NCBI Taxonomy" id="121759"/>
    <lineage>
        <taxon>Eukaryota</taxon>
        <taxon>Fungi</taxon>
        <taxon>Dikarya</taxon>
        <taxon>Ascomycota</taxon>
        <taxon>Pezizomycotina</taxon>
        <taxon>Eurotiomycetes</taxon>
        <taxon>Eurotiomycetidae</taxon>
        <taxon>Onygenales</taxon>
        <taxon>Ajellomycetaceae</taxon>
        <taxon>Paracoccidioides</taxon>
    </lineage>
</organism>
<evidence type="ECO:0000313" key="18">
    <source>
        <dbReference type="Proteomes" id="UP000242814"/>
    </source>
</evidence>
<comment type="similarity">
    <text evidence="3">Belongs to the YIP1 family.</text>
</comment>
<gene>
    <name evidence="17" type="ORF">ACO22_01405</name>
</gene>
<dbReference type="PANTHER" id="PTHR22770">
    <property type="entry name" value="UBIQUITIN CONJUGATING ENZYME 7 INTERACTING PROTEIN-RELATED"/>
    <property type="match status" value="1"/>
</dbReference>
<dbReference type="Pfam" id="PF04893">
    <property type="entry name" value="Yip1"/>
    <property type="match status" value="1"/>
</dbReference>
<reference evidence="17 18" key="1">
    <citation type="submission" date="2016-06" db="EMBL/GenBank/DDBJ databases">
        <authorList>
            <person name="Kjaerup R.B."/>
            <person name="Dalgaard T.S."/>
            <person name="Juul-Madsen H.R."/>
        </authorList>
    </citation>
    <scope>NUCLEOTIDE SEQUENCE [LARGE SCALE GENOMIC DNA]</scope>
    <source>
        <strain evidence="17 18">Pb300</strain>
    </source>
</reference>
<keyword evidence="9" id="KW-0833">Ubl conjugation pathway</keyword>
<keyword evidence="7" id="KW-0677">Repeat</keyword>
<dbReference type="InterPro" id="IPR051628">
    <property type="entry name" value="LUBAC_E3_Ligases"/>
</dbReference>
<dbReference type="InterPro" id="IPR047546">
    <property type="entry name" value="Rcat_RBR_RNF216"/>
</dbReference>
<dbReference type="VEuPathDB" id="FungiDB:PABG_07689"/>